<reference evidence="1 2" key="1">
    <citation type="submission" date="2019-08" db="EMBL/GenBank/DDBJ databases">
        <title>Microbe sample from Colwellia echini.</title>
        <authorList>
            <person name="Christiansen L."/>
            <person name="Pathiraja D."/>
            <person name="Schultz-Johansen M."/>
            <person name="Choi I.-G."/>
            <person name="Stougaard P."/>
        </authorList>
    </citation>
    <scope>NUCLEOTIDE SEQUENCE [LARGE SCALE GENOMIC DNA]</scope>
    <source>
        <strain evidence="1 2">A3</strain>
    </source>
</reference>
<name>A0ABY3N075_9GAMM</name>
<dbReference type="InterPro" id="IPR019587">
    <property type="entry name" value="Polyketide_cyclase/dehydratase"/>
</dbReference>
<dbReference type="RefSeq" id="WP_101344457.1">
    <property type="nucleotide sequence ID" value="NZ_PJAI02000002.1"/>
</dbReference>
<dbReference type="Pfam" id="PF10604">
    <property type="entry name" value="Polyketide_cyc2"/>
    <property type="match status" value="1"/>
</dbReference>
<organism evidence="1 2">
    <name type="scientific">Colwellia echini</name>
    <dbReference type="NCBI Taxonomy" id="1982103"/>
    <lineage>
        <taxon>Bacteria</taxon>
        <taxon>Pseudomonadati</taxon>
        <taxon>Pseudomonadota</taxon>
        <taxon>Gammaproteobacteria</taxon>
        <taxon>Alteromonadales</taxon>
        <taxon>Colwelliaceae</taxon>
        <taxon>Colwellia</taxon>
    </lineage>
</organism>
<dbReference type="Gene3D" id="3.30.530.20">
    <property type="match status" value="1"/>
</dbReference>
<evidence type="ECO:0000313" key="1">
    <source>
        <dbReference type="EMBL" id="TYK66883.1"/>
    </source>
</evidence>
<dbReference type="EMBL" id="PJAI02000002">
    <property type="protein sequence ID" value="TYK66883.1"/>
    <property type="molecule type" value="Genomic_DNA"/>
</dbReference>
<evidence type="ECO:0000313" key="2">
    <source>
        <dbReference type="Proteomes" id="UP000815846"/>
    </source>
</evidence>
<dbReference type="InterPro" id="IPR023393">
    <property type="entry name" value="START-like_dom_sf"/>
</dbReference>
<sequence>MNFSVETTINRPVNEVWAAITDIANSANMISAIIDLTVLKQGDDDLIGFKWSETREMFGKEATETMWITDCEHEQYYCTRAENCGAIYLTTMSVTGVEDQCVLTMTFTGTADSIFIRAMSNIMGFFMKNSMTKMLKQDLQDIKTFVENKQK</sequence>
<dbReference type="SUPFAM" id="SSF55961">
    <property type="entry name" value="Bet v1-like"/>
    <property type="match status" value="1"/>
</dbReference>
<evidence type="ECO:0008006" key="3">
    <source>
        <dbReference type="Google" id="ProtNLM"/>
    </source>
</evidence>
<accession>A0ABY3N075</accession>
<dbReference type="Proteomes" id="UP000815846">
    <property type="component" value="Unassembled WGS sequence"/>
</dbReference>
<comment type="caution">
    <text evidence="1">The sequence shown here is derived from an EMBL/GenBank/DDBJ whole genome shotgun (WGS) entry which is preliminary data.</text>
</comment>
<gene>
    <name evidence="1" type="ORF">CWS31_003620</name>
</gene>
<protein>
    <recommendedName>
        <fullName evidence="3">SRPBCC family protein</fullName>
    </recommendedName>
</protein>
<keyword evidence="2" id="KW-1185">Reference proteome</keyword>
<proteinExistence type="predicted"/>